<dbReference type="InterPro" id="IPR012340">
    <property type="entry name" value="NA-bd_OB-fold"/>
</dbReference>
<keyword evidence="3" id="KW-0863">Zinc-finger</keyword>
<evidence type="ECO:0000256" key="6">
    <source>
        <dbReference type="SAM" id="MobiDB-lite"/>
    </source>
</evidence>
<feature type="domain" description="Replication factor A C-terminal" evidence="8">
    <location>
        <begin position="1178"/>
        <end position="1309"/>
    </location>
</feature>
<keyword evidence="10" id="KW-1185">Reference proteome</keyword>
<comment type="similarity">
    <text evidence="1">Belongs to the replication factor A protein 1 family.</text>
</comment>
<organism evidence="9 10">
    <name type="scientific">Heracleum sosnowskyi</name>
    <dbReference type="NCBI Taxonomy" id="360622"/>
    <lineage>
        <taxon>Eukaryota</taxon>
        <taxon>Viridiplantae</taxon>
        <taxon>Streptophyta</taxon>
        <taxon>Embryophyta</taxon>
        <taxon>Tracheophyta</taxon>
        <taxon>Spermatophyta</taxon>
        <taxon>Magnoliopsida</taxon>
        <taxon>eudicotyledons</taxon>
        <taxon>Gunneridae</taxon>
        <taxon>Pentapetalae</taxon>
        <taxon>asterids</taxon>
        <taxon>campanulids</taxon>
        <taxon>Apiales</taxon>
        <taxon>Apiaceae</taxon>
        <taxon>Apioideae</taxon>
        <taxon>apioid superclade</taxon>
        <taxon>Tordylieae</taxon>
        <taxon>Tordyliinae</taxon>
        <taxon>Heracleum</taxon>
    </lineage>
</organism>
<feature type="compositionally biased region" description="Basic and acidic residues" evidence="6">
    <location>
        <begin position="1333"/>
        <end position="1345"/>
    </location>
</feature>
<comment type="caution">
    <text evidence="9">The sequence shown here is derived from an EMBL/GenBank/DDBJ whole genome shotgun (WGS) entry which is preliminary data.</text>
</comment>
<gene>
    <name evidence="9" type="ORF">POM88_016450</name>
</gene>
<proteinExistence type="inferred from homology"/>
<dbReference type="Pfam" id="PF02721">
    <property type="entry name" value="DUF223"/>
    <property type="match status" value="1"/>
</dbReference>
<evidence type="ECO:0000259" key="7">
    <source>
        <dbReference type="Pfam" id="PF02721"/>
    </source>
</evidence>
<dbReference type="Gene3D" id="2.40.50.140">
    <property type="entry name" value="Nucleic acid-binding proteins"/>
    <property type="match status" value="3"/>
</dbReference>
<dbReference type="PANTHER" id="PTHR47165">
    <property type="entry name" value="OS03G0429900 PROTEIN"/>
    <property type="match status" value="1"/>
</dbReference>
<keyword evidence="2" id="KW-0479">Metal-binding</keyword>
<dbReference type="PANTHER" id="PTHR47165:SF4">
    <property type="entry name" value="OS03G0429900 PROTEIN"/>
    <property type="match status" value="1"/>
</dbReference>
<feature type="compositionally biased region" description="Basic residues" evidence="6">
    <location>
        <begin position="145"/>
        <end position="155"/>
    </location>
</feature>
<feature type="compositionally biased region" description="Basic and acidic residues" evidence="6">
    <location>
        <begin position="93"/>
        <end position="111"/>
    </location>
</feature>
<feature type="region of interest" description="Disordered" evidence="6">
    <location>
        <begin position="1324"/>
        <end position="1373"/>
    </location>
</feature>
<name>A0AAD8IPU6_9APIA</name>
<protein>
    <submittedName>
        <fullName evidence="9">Uncharacterized protein</fullName>
    </submittedName>
</protein>
<dbReference type="Pfam" id="PF08646">
    <property type="entry name" value="Rep_fac-A_C"/>
    <property type="match status" value="1"/>
</dbReference>
<sequence>MENKTNERGGFETVEHGDESSEEPWVKYLERNKKQREIYENQIIREMSLSEIMAGKRRIKRDAKMRQDDKERMLRSGSESHKLFVKGRKCKRKEPETREQQDQRNKKREAKYIKSKYEQFKQKLIVSRNRFNHDASKSNVAKGKNCTKRKSKTKKQRIDRNMKRVARYIQQRAYESAEHRDSRKNIRRENHTDQRAYESAEHRDSRKNIRRENHTDQNVTMENSLGVLDNVAKKPKDKRNERRREKYREKKLQSENTAPSVEYDASKLIVRPLLKFAALPPLSKRMRTKINGIKEKFASSDEILNIGSTDKICCDCGALMWRFEQTKKQKRTKSNKFSLCCGNGKVRLPLLRETPPELKTLLDGANNKSTSFRKSLRLYNNAFAFTSVGANVDREINNGGGPYVYRISGEVYHQIGSLHPEDLTDKHVLGKVIGVAYTIEFQKRDKETDPVGYEAISKYMIHGPCGSYNRNCACMRDDQCTKFYPKEFRNETTIDANGYPVYRRQNDKRTIQLKEIEIDNRFVVPYNRGLIVKYQAHMNIEWCNQGLLIKYMFKYITKGPDRATIAVGKFKDGNCGEGKGNIATNEVDDYIACRYLSSAEACWRIFKFPIHYRKPVVTKLVFHLENEQQICFKDDESLPSVVGRINPEATMFIQWFRTNSRDPFARGLTFVEFPEKYLWDESKKIWKRRKNKICVVGRLVYVHPTAGERLDENMRIESGVPPVTISGQKIAYADWVISIGDGQVPTVASIEGNEPSWVEIPPELSLDPGNDGKKVIIHAIYSELSNNNDSEYFRDRAILTPLNEDVDLINKDVLKRFPGESRVYRSVDSICKSTVNCESLESMYPQEYLNSLRIADKPVDVLCDNLSSVELHPLENTEKVENGVKNFKIMATYEFLKDLTIGHDKGSIKVRVSRDWDGRKTNSTYVSKKNYLLIDEEGTQIQAVASKYSLIALFKKQVETGKIYMLSDYIVAKAADTYMPISGEYVINFNRQTKIDALDDIPTISRYKFEIETFEAARTKEGDVVTLMDVVGKLTKYTPIQTTNNGKRNVQIALTNERNETMKITLWENQAHDFLQLRTEYHEKPNIYVIVTSTTTKLVSEEHVLWSSSSTQLYFNIDHPAILALRTNSNMQADLVPENVPSLTRQIKTTTEDVEKVIIQQLFDAQLPVGKDAIAFFTEATVVAILPGCDWYYMGCSKCSKIVNEVQQCSNCPNNKVPPIPIYRVTVEVEDATSVTTFVLFDRDVKKIINVSAQHILNNDKDASQEMIPPILNNMLGKTYIFKLRLTSYNTIKKRKGFTVTQIEEVQATNFNNAQPQVVILDEQVDNDNGQNSKDDLENKRKTPEEQNGDPQPPPSSVTKPTVGKQNRNKRQK</sequence>
<dbReference type="EMBL" id="JAUIZM010000004">
    <property type="protein sequence ID" value="KAK1388272.1"/>
    <property type="molecule type" value="Genomic_DNA"/>
</dbReference>
<feature type="region of interest" description="Disordered" evidence="6">
    <location>
        <begin position="1"/>
        <end position="23"/>
    </location>
</feature>
<dbReference type="Proteomes" id="UP001237642">
    <property type="component" value="Unassembled WGS sequence"/>
</dbReference>
<evidence type="ECO:0000256" key="4">
    <source>
        <dbReference type="ARBA" id="ARBA00022833"/>
    </source>
</evidence>
<feature type="compositionally biased region" description="Polar residues" evidence="6">
    <location>
        <begin position="1357"/>
        <end position="1366"/>
    </location>
</feature>
<evidence type="ECO:0000259" key="8">
    <source>
        <dbReference type="Pfam" id="PF08646"/>
    </source>
</evidence>
<dbReference type="InterPro" id="IPR013955">
    <property type="entry name" value="Rep_factor-A_C"/>
</dbReference>
<dbReference type="GO" id="GO:0003677">
    <property type="term" value="F:DNA binding"/>
    <property type="evidence" value="ECO:0007669"/>
    <property type="project" value="UniProtKB-KW"/>
</dbReference>
<feature type="region of interest" description="Disordered" evidence="6">
    <location>
        <begin position="60"/>
        <end position="111"/>
    </location>
</feature>
<reference evidence="9" key="1">
    <citation type="submission" date="2023-02" db="EMBL/GenBank/DDBJ databases">
        <title>Genome of toxic invasive species Heracleum sosnowskyi carries increased number of genes despite the absence of recent whole-genome duplications.</title>
        <authorList>
            <person name="Schelkunov M."/>
            <person name="Shtratnikova V."/>
            <person name="Makarenko M."/>
            <person name="Klepikova A."/>
            <person name="Omelchenko D."/>
            <person name="Novikova G."/>
            <person name="Obukhova E."/>
            <person name="Bogdanov V."/>
            <person name="Penin A."/>
            <person name="Logacheva M."/>
        </authorList>
    </citation>
    <scope>NUCLEOTIDE SEQUENCE</scope>
    <source>
        <strain evidence="9">Hsosn_3</strain>
        <tissue evidence="9">Leaf</tissue>
    </source>
</reference>
<evidence type="ECO:0000256" key="2">
    <source>
        <dbReference type="ARBA" id="ARBA00022723"/>
    </source>
</evidence>
<dbReference type="InterPro" id="IPR003871">
    <property type="entry name" value="RFA1B/D_OB_1st"/>
</dbReference>
<dbReference type="CDD" id="cd04476">
    <property type="entry name" value="RPA1_DBD_C"/>
    <property type="match status" value="1"/>
</dbReference>
<feature type="compositionally biased region" description="Basic and acidic residues" evidence="6">
    <location>
        <begin position="62"/>
        <end position="82"/>
    </location>
</feature>
<dbReference type="GO" id="GO:0008270">
    <property type="term" value="F:zinc ion binding"/>
    <property type="evidence" value="ECO:0007669"/>
    <property type="project" value="UniProtKB-KW"/>
</dbReference>
<accession>A0AAD8IPU6</accession>
<reference evidence="9" key="2">
    <citation type="submission" date="2023-05" db="EMBL/GenBank/DDBJ databases">
        <authorList>
            <person name="Schelkunov M.I."/>
        </authorList>
    </citation>
    <scope>NUCLEOTIDE SEQUENCE</scope>
    <source>
        <strain evidence="9">Hsosn_3</strain>
        <tissue evidence="9">Leaf</tissue>
    </source>
</reference>
<evidence type="ECO:0000313" key="9">
    <source>
        <dbReference type="EMBL" id="KAK1388272.1"/>
    </source>
</evidence>
<dbReference type="SUPFAM" id="SSF50249">
    <property type="entry name" value="Nucleic acid-binding proteins"/>
    <property type="match status" value="3"/>
</dbReference>
<evidence type="ECO:0000256" key="5">
    <source>
        <dbReference type="ARBA" id="ARBA00023125"/>
    </source>
</evidence>
<feature type="compositionally biased region" description="Basic and acidic residues" evidence="6">
    <location>
        <begin position="175"/>
        <end position="215"/>
    </location>
</feature>
<feature type="domain" description="Replication protein A 70 kDa DNA-binding subunit B/D first OB fold" evidence="7">
    <location>
        <begin position="893"/>
        <end position="996"/>
    </location>
</feature>
<keyword evidence="4" id="KW-0862">Zinc</keyword>
<feature type="compositionally biased region" description="Basic residues" evidence="6">
    <location>
        <begin position="83"/>
        <end position="92"/>
    </location>
</feature>
<evidence type="ECO:0000313" key="10">
    <source>
        <dbReference type="Proteomes" id="UP001237642"/>
    </source>
</evidence>
<feature type="compositionally biased region" description="Basic and acidic residues" evidence="6">
    <location>
        <begin position="231"/>
        <end position="253"/>
    </location>
</feature>
<keyword evidence="5" id="KW-0238">DNA-binding</keyword>
<feature type="region of interest" description="Disordered" evidence="6">
    <location>
        <begin position="132"/>
        <end position="258"/>
    </location>
</feature>
<evidence type="ECO:0000256" key="1">
    <source>
        <dbReference type="ARBA" id="ARBA00005690"/>
    </source>
</evidence>
<dbReference type="CDD" id="cd04480">
    <property type="entry name" value="RPA1_DBD_A_like"/>
    <property type="match status" value="1"/>
</dbReference>
<dbReference type="InterPro" id="IPR047192">
    <property type="entry name" value="Euk_RPA1_DBD_C"/>
</dbReference>
<evidence type="ECO:0000256" key="3">
    <source>
        <dbReference type="ARBA" id="ARBA00022771"/>
    </source>
</evidence>